<dbReference type="InterPro" id="IPR000210">
    <property type="entry name" value="BTB/POZ_dom"/>
</dbReference>
<dbReference type="InParanoid" id="A0A7R8UZ36"/>
<dbReference type="PANTHER" id="PTHR24412">
    <property type="entry name" value="KELCH PROTEIN"/>
    <property type="match status" value="1"/>
</dbReference>
<name>A0A7R8UZ36_HERIL</name>
<keyword evidence="3" id="KW-0880">Kelch repeat</keyword>
<dbReference type="OrthoDB" id="7628309at2759"/>
<comment type="pathway">
    <text evidence="1">Protein modification; protein ubiquitination.</text>
</comment>
<evidence type="ECO:0000256" key="1">
    <source>
        <dbReference type="ARBA" id="ARBA00004906"/>
    </source>
</evidence>
<dbReference type="PROSITE" id="PS50097">
    <property type="entry name" value="BTB"/>
    <property type="match status" value="1"/>
</dbReference>
<dbReference type="InterPro" id="IPR015915">
    <property type="entry name" value="Kelch-typ_b-propeller"/>
</dbReference>
<keyword evidence="4" id="KW-0677">Repeat</keyword>
<organism evidence="9 10">
    <name type="scientific">Hermetia illucens</name>
    <name type="common">Black soldier fly</name>
    <dbReference type="NCBI Taxonomy" id="343691"/>
    <lineage>
        <taxon>Eukaryota</taxon>
        <taxon>Metazoa</taxon>
        <taxon>Ecdysozoa</taxon>
        <taxon>Arthropoda</taxon>
        <taxon>Hexapoda</taxon>
        <taxon>Insecta</taxon>
        <taxon>Pterygota</taxon>
        <taxon>Neoptera</taxon>
        <taxon>Endopterygota</taxon>
        <taxon>Diptera</taxon>
        <taxon>Brachycera</taxon>
        <taxon>Stratiomyomorpha</taxon>
        <taxon>Stratiomyidae</taxon>
        <taxon>Hermetiinae</taxon>
        <taxon>Hermetia</taxon>
    </lineage>
</organism>
<keyword evidence="5" id="KW-0833">Ubl conjugation pathway</keyword>
<dbReference type="Pfam" id="PF00651">
    <property type="entry name" value="BTB"/>
    <property type="match status" value="1"/>
</dbReference>
<dbReference type="Pfam" id="PF07707">
    <property type="entry name" value="BACK"/>
    <property type="match status" value="1"/>
</dbReference>
<dbReference type="Proteomes" id="UP000594454">
    <property type="component" value="Chromosome 4"/>
</dbReference>
<sequence>MPVSTRIVDGKHVQRCFQKLAEYRRSNKFCDIKLWIDGREISAHRTVLAACSSFFEAMFDDSFFERHQNSIELRHDTTFEVMWTIIEFLYSGILVFPPEEAVMIIKNLDYLGIECETLLNKMLNDENCVQLYVLTDEIERMDLKEIAIGYIRENLKQIINNSAFKELTKNQLQYILSRVDNPDADVMYEIAIQWLKHDEQRRGSFSEQILQYVPVDDLSLSLISNQIMNEEFLKTNSGGCRWLMSSLMDNRTRFSVSVLEKRAIFYIMSRGLQTYMYEFNELEGSLIKAHYRPELSYSSMTMYKNMIYVVGGYRGSVLSDVGLRYDTKDRVWTEFKCKVGKICCGTCTRHNQMLLIGGLIEGVFQSSCSSYDYDIGRWIELPNLTQRRSRPGVSVYNSSIYVFGGIDANDYPKIIERYDPREGQWFNAGVLDFRSGCSSAVLSDSIYCLKTGTKDLVRYDPRILHHTPIYSLSVNSRSIGTRDDVLYLLNNKGMESYAAGKDSWAKILAYTFDDHPIFVV</sequence>
<evidence type="ECO:0000313" key="9">
    <source>
        <dbReference type="EMBL" id="CAD7088569.1"/>
    </source>
</evidence>
<dbReference type="InterPro" id="IPR006652">
    <property type="entry name" value="Kelch_1"/>
</dbReference>
<dbReference type="Gene3D" id="3.30.710.10">
    <property type="entry name" value="Potassium Channel Kv1.1, Chain A"/>
    <property type="match status" value="1"/>
</dbReference>
<evidence type="ECO:0000256" key="7">
    <source>
        <dbReference type="ARBA" id="ARBA00043912"/>
    </source>
</evidence>
<evidence type="ECO:0000256" key="5">
    <source>
        <dbReference type="ARBA" id="ARBA00022786"/>
    </source>
</evidence>
<dbReference type="Pfam" id="PF01344">
    <property type="entry name" value="Kelch_1"/>
    <property type="match status" value="3"/>
</dbReference>
<dbReference type="SUPFAM" id="SSF117281">
    <property type="entry name" value="Kelch motif"/>
    <property type="match status" value="1"/>
</dbReference>
<evidence type="ECO:0000256" key="4">
    <source>
        <dbReference type="ARBA" id="ARBA00022737"/>
    </source>
</evidence>
<evidence type="ECO:0000256" key="3">
    <source>
        <dbReference type="ARBA" id="ARBA00022441"/>
    </source>
</evidence>
<dbReference type="AlphaFoldDB" id="A0A7R8UZ36"/>
<dbReference type="PIRSF" id="PIRSF037037">
    <property type="entry name" value="Kelch-like_protein_gigaxonin"/>
    <property type="match status" value="1"/>
</dbReference>
<dbReference type="SMART" id="SM00612">
    <property type="entry name" value="Kelch"/>
    <property type="match status" value="3"/>
</dbReference>
<evidence type="ECO:0000256" key="6">
    <source>
        <dbReference type="ARBA" id="ARBA00023203"/>
    </source>
</evidence>
<protein>
    <recommendedName>
        <fullName evidence="2">Kelch-like protein diablo</fullName>
    </recommendedName>
</protein>
<dbReference type="SUPFAM" id="SSF54695">
    <property type="entry name" value="POZ domain"/>
    <property type="match status" value="1"/>
</dbReference>
<dbReference type="InterPro" id="IPR011333">
    <property type="entry name" value="SKP1/BTB/POZ_sf"/>
</dbReference>
<keyword evidence="6" id="KW-0009">Actin-binding</keyword>
<evidence type="ECO:0000313" key="10">
    <source>
        <dbReference type="Proteomes" id="UP000594454"/>
    </source>
</evidence>
<dbReference type="EMBL" id="LR899012">
    <property type="protein sequence ID" value="CAD7088569.1"/>
    <property type="molecule type" value="Genomic_DNA"/>
</dbReference>
<evidence type="ECO:0000259" key="8">
    <source>
        <dbReference type="PROSITE" id="PS50097"/>
    </source>
</evidence>
<dbReference type="GO" id="GO:0003779">
    <property type="term" value="F:actin binding"/>
    <property type="evidence" value="ECO:0007669"/>
    <property type="project" value="UniProtKB-KW"/>
</dbReference>
<proteinExistence type="predicted"/>
<dbReference type="OMA" id="FEVMWTI"/>
<dbReference type="SMART" id="SM00225">
    <property type="entry name" value="BTB"/>
    <property type="match status" value="1"/>
</dbReference>
<keyword evidence="10" id="KW-1185">Reference proteome</keyword>
<dbReference type="PANTHER" id="PTHR24412:SF451">
    <property type="entry name" value="KELCH-LIKE PROTEIN 20"/>
    <property type="match status" value="1"/>
</dbReference>
<reference evidence="9 10" key="1">
    <citation type="submission" date="2020-11" db="EMBL/GenBank/DDBJ databases">
        <authorList>
            <person name="Wallbank WR R."/>
            <person name="Pardo Diaz C."/>
            <person name="Kozak K."/>
            <person name="Martin S."/>
            <person name="Jiggins C."/>
            <person name="Moest M."/>
            <person name="Warren A I."/>
            <person name="Generalovic N T."/>
            <person name="Byers J.R.P. K."/>
            <person name="Montejo-Kovacevich G."/>
            <person name="Yen C E."/>
        </authorList>
    </citation>
    <scope>NUCLEOTIDE SEQUENCE [LARGE SCALE GENOMIC DNA]</scope>
</reference>
<accession>A0A7R8UZ36</accession>
<dbReference type="InterPro" id="IPR017096">
    <property type="entry name" value="BTB-kelch_protein"/>
</dbReference>
<dbReference type="InterPro" id="IPR011705">
    <property type="entry name" value="BACK"/>
</dbReference>
<dbReference type="Gene3D" id="1.25.40.420">
    <property type="match status" value="1"/>
</dbReference>
<dbReference type="Gene3D" id="2.120.10.80">
    <property type="entry name" value="Kelch-type beta propeller"/>
    <property type="match status" value="1"/>
</dbReference>
<dbReference type="CDD" id="cd18186">
    <property type="entry name" value="BTB_POZ_ZBTB_KLHL-like"/>
    <property type="match status" value="1"/>
</dbReference>
<gene>
    <name evidence="9" type="ORF">HERILL_LOCUS11179</name>
</gene>
<comment type="function">
    <text evidence="7">Probable substrate-specific adapter of an E3 ubiquitin-protein ligase complex which mediates the ubiquitination and subsequent proteasomal degradation of target proteins. May have a role in synapse differentiation and growth.</text>
</comment>
<feature type="domain" description="BTB" evidence="8">
    <location>
        <begin position="30"/>
        <end position="98"/>
    </location>
</feature>
<evidence type="ECO:0000256" key="2">
    <source>
        <dbReference type="ARBA" id="ARBA00013699"/>
    </source>
</evidence>
<dbReference type="SMART" id="SM00875">
    <property type="entry name" value="BACK"/>
    <property type="match status" value="1"/>
</dbReference>
<dbReference type="GO" id="GO:0016567">
    <property type="term" value="P:protein ubiquitination"/>
    <property type="evidence" value="ECO:0007669"/>
    <property type="project" value="UniProtKB-UniPathway"/>
</dbReference>
<dbReference type="UniPathway" id="UPA00143"/>